<dbReference type="RefSeq" id="WP_081204298.1">
    <property type="nucleotide sequence ID" value="NZ_FOCZ01000003.1"/>
</dbReference>
<sequence length="809" mass="83412">MKQISLFVLRHFLATTCLFSGYFLQAQLITTVAGGNIGDGWPATSYSVIGISGLAVGSAENLYIADSRNFRIRKVDPVNGVITTIAGNGQNISSGDGGPAVSAGLKIQAAADAKIALDAWGNIYISERSRIRKIDAATGIINTIAGNGSTSFSGDGGAAINAGFNASALTIDAAGNIYLTDNNRIRKITKATGIINTIAGSTTSGYSGDGGPAIDALLAIPKSLALDTAGNLYIADSRNYVIRKIAVATGIIDTYAGAGPGHISGGDGGLATAAGFNAYSIVLDAAGNLYISDNSRIRKVDAITGIINTIAGNNSYGYTGDGGDASLATFYVTQHLAISPSGNLYVSEFNNYSVRKITAATNIITTVCGDHSNGYGGIPGLALNAQLWTPGHFTVDWHNNIYLSDNTNNKIYRIDALTDSIITVAGTGVKGVHHGDGGLALAANIAIPAGIATDAVGNFYFLDNGLAVRKVTIATGIISTVAGNGVQSGYNGDGGPATSASLNGATALAFDKDGNLYIADTKNNVIRKVDAATSIISTVAGNGTAGYSGDGGLATAAALNQPVSVTVDRWGNLYLGEYENVVRKVDAATGIITTVAGTGIYGYSGDGGPATAARLWTPSGLSTDTTGNVFIADQSNRRVRKISITTGIITTVAGTGNSVFNGDSIPALTAALGNVTNVCFDTRGNLYLVDESRGRICKIIYDTLSADMAPVARIASKTTSSNVGQIISTKIYPNPAHGKVSIFVKGKIDGITNVSLTDMNGKVLVSQNAGMQHSSMFTTTLPLQRYSKGIYFVTVYVNSVKYVQKLMIQ</sequence>
<feature type="domain" description="Secretion system C-terminal sorting" evidence="1">
    <location>
        <begin position="731"/>
        <end position="808"/>
    </location>
</feature>
<dbReference type="EMBL" id="LVXG01000078">
    <property type="protein sequence ID" value="OQP39807.1"/>
    <property type="molecule type" value="Genomic_DNA"/>
</dbReference>
<reference evidence="4" key="1">
    <citation type="submission" date="2016-04" db="EMBL/GenBank/DDBJ databases">
        <authorList>
            <person name="Chen L."/>
            <person name="Zhuang W."/>
            <person name="Wang G."/>
        </authorList>
    </citation>
    <scope>NUCLEOTIDE SEQUENCE [LARGE SCALE GENOMIC DNA]</scope>
    <source>
        <strain evidence="4">17621</strain>
    </source>
</reference>
<dbReference type="PANTHER" id="PTHR46388:SF2">
    <property type="entry name" value="NHL REPEAT-CONTAINING PROTEIN 2"/>
    <property type="match status" value="1"/>
</dbReference>
<proteinExistence type="predicted"/>
<gene>
    <name evidence="3" type="ORF">A4H97_16425</name>
</gene>
<feature type="domain" description="Teneurin NHL" evidence="2">
    <location>
        <begin position="323"/>
        <end position="484"/>
    </location>
</feature>
<dbReference type="PANTHER" id="PTHR46388">
    <property type="entry name" value="NHL REPEAT-CONTAINING PROTEIN 2"/>
    <property type="match status" value="1"/>
</dbReference>
<keyword evidence="4" id="KW-1185">Reference proteome</keyword>
<dbReference type="Proteomes" id="UP000192610">
    <property type="component" value="Unassembled WGS sequence"/>
</dbReference>
<dbReference type="InterPro" id="IPR011042">
    <property type="entry name" value="6-blade_b-propeller_TolB-like"/>
</dbReference>
<dbReference type="Gene3D" id="2.120.10.30">
    <property type="entry name" value="TolB, C-terminal domain"/>
    <property type="match status" value="7"/>
</dbReference>
<evidence type="ECO:0000313" key="3">
    <source>
        <dbReference type="EMBL" id="OQP39807.1"/>
    </source>
</evidence>
<evidence type="ECO:0000313" key="4">
    <source>
        <dbReference type="Proteomes" id="UP000192610"/>
    </source>
</evidence>
<evidence type="ECO:0000259" key="2">
    <source>
        <dbReference type="Pfam" id="PF25021"/>
    </source>
</evidence>
<protein>
    <submittedName>
        <fullName evidence="3">Uncharacterized protein</fullName>
    </submittedName>
</protein>
<dbReference type="OrthoDB" id="670826at2"/>
<dbReference type="Pfam" id="PF18962">
    <property type="entry name" value="Por_Secre_tail"/>
    <property type="match status" value="1"/>
</dbReference>
<dbReference type="SUPFAM" id="SSF63829">
    <property type="entry name" value="Calcium-dependent phosphotriesterase"/>
    <property type="match status" value="1"/>
</dbReference>
<dbReference type="AlphaFoldDB" id="A0A1V9E101"/>
<dbReference type="InterPro" id="IPR026444">
    <property type="entry name" value="Secre_tail"/>
</dbReference>
<organism evidence="3 4">
    <name type="scientific">Niastella yeongjuensis</name>
    <dbReference type="NCBI Taxonomy" id="354355"/>
    <lineage>
        <taxon>Bacteria</taxon>
        <taxon>Pseudomonadati</taxon>
        <taxon>Bacteroidota</taxon>
        <taxon>Chitinophagia</taxon>
        <taxon>Chitinophagales</taxon>
        <taxon>Chitinophagaceae</taxon>
        <taxon>Niastella</taxon>
    </lineage>
</organism>
<dbReference type="NCBIfam" id="TIGR04183">
    <property type="entry name" value="Por_Secre_tail"/>
    <property type="match status" value="1"/>
</dbReference>
<accession>A0A1V9E101</accession>
<comment type="caution">
    <text evidence="3">The sequence shown here is derived from an EMBL/GenBank/DDBJ whole genome shotgun (WGS) entry which is preliminary data.</text>
</comment>
<name>A0A1V9E101_9BACT</name>
<dbReference type="SUPFAM" id="SSF101898">
    <property type="entry name" value="NHL repeat"/>
    <property type="match status" value="1"/>
</dbReference>
<dbReference type="InterPro" id="IPR056822">
    <property type="entry name" value="TEN_NHL"/>
</dbReference>
<evidence type="ECO:0000259" key="1">
    <source>
        <dbReference type="Pfam" id="PF18962"/>
    </source>
</evidence>
<dbReference type="Pfam" id="PF25021">
    <property type="entry name" value="TEN_NHL"/>
    <property type="match status" value="1"/>
</dbReference>